<evidence type="ECO:0000313" key="1">
    <source>
        <dbReference type="EMBL" id="GFM97015.1"/>
    </source>
</evidence>
<organism evidence="1 3">
    <name type="scientific">Streptomyces fulvorobeus</name>
    <dbReference type="NCBI Taxonomy" id="284028"/>
    <lineage>
        <taxon>Bacteria</taxon>
        <taxon>Bacillati</taxon>
        <taxon>Actinomycetota</taxon>
        <taxon>Actinomycetes</taxon>
        <taxon>Kitasatosporales</taxon>
        <taxon>Streptomycetaceae</taxon>
        <taxon>Streptomyces</taxon>
    </lineage>
</organism>
<evidence type="ECO:0000313" key="4">
    <source>
        <dbReference type="Proteomes" id="UP000530403"/>
    </source>
</evidence>
<proteinExistence type="predicted"/>
<dbReference type="EMBL" id="BLWC01000001">
    <property type="protein sequence ID" value="GFM97015.1"/>
    <property type="molecule type" value="Genomic_DNA"/>
</dbReference>
<gene>
    <name evidence="2" type="ORF">HEB29_001724</name>
    <name evidence="1" type="ORF">Sfulv_18260</name>
</gene>
<name>A0A7J0C3C1_9ACTN</name>
<dbReference type="Proteomes" id="UP000530403">
    <property type="component" value="Unassembled WGS sequence"/>
</dbReference>
<dbReference type="AlphaFoldDB" id="A0A7J0C3C1"/>
<dbReference type="EMBL" id="JACCCF010000001">
    <property type="protein sequence ID" value="NYE40713.1"/>
    <property type="molecule type" value="Genomic_DNA"/>
</dbReference>
<evidence type="ECO:0000313" key="3">
    <source>
        <dbReference type="Proteomes" id="UP000498980"/>
    </source>
</evidence>
<comment type="caution">
    <text evidence="1">The sequence shown here is derived from an EMBL/GenBank/DDBJ whole genome shotgun (WGS) entry which is preliminary data.</text>
</comment>
<protein>
    <submittedName>
        <fullName evidence="1">Uncharacterized protein</fullName>
    </submittedName>
</protein>
<evidence type="ECO:0000313" key="2">
    <source>
        <dbReference type="EMBL" id="NYE40713.1"/>
    </source>
</evidence>
<reference evidence="2 4" key="2">
    <citation type="submission" date="2020-07" db="EMBL/GenBank/DDBJ databases">
        <title>Sequencing the genomes of 1000 actinobacteria strains.</title>
        <authorList>
            <person name="Klenk H.-P."/>
        </authorList>
    </citation>
    <scope>NUCLEOTIDE SEQUENCE [LARGE SCALE GENOMIC DNA]</scope>
    <source>
        <strain evidence="2 4">DSM 41455</strain>
    </source>
</reference>
<accession>A0A7J0C3C1</accession>
<sequence>MTDLDTELRHLLATPSLARQILTVVASALRSEDPVEPLTLDAVNDFLRGAALVLTDQMPTVIADEAIQRAARALPSIYSGETADAYALRVLQIARSA</sequence>
<keyword evidence="3" id="KW-1185">Reference proteome</keyword>
<reference evidence="1 3" key="1">
    <citation type="submission" date="2020-05" db="EMBL/GenBank/DDBJ databases">
        <title>Whole genome shotgun sequence of Streptomyces fulvorobeus NBRC 15897.</title>
        <authorList>
            <person name="Komaki H."/>
            <person name="Tamura T."/>
        </authorList>
    </citation>
    <scope>NUCLEOTIDE SEQUENCE [LARGE SCALE GENOMIC DNA]</scope>
    <source>
        <strain evidence="1 3">NBRC 15897</strain>
    </source>
</reference>
<dbReference type="Proteomes" id="UP000498980">
    <property type="component" value="Unassembled WGS sequence"/>
</dbReference>
<dbReference type="RefSeq" id="WP_173313146.1">
    <property type="nucleotide sequence ID" value="NZ_BAAAUE010000007.1"/>
</dbReference>